<feature type="signal peptide" evidence="1">
    <location>
        <begin position="1"/>
        <end position="25"/>
    </location>
</feature>
<dbReference type="Pfam" id="PF11276">
    <property type="entry name" value="DUF3078"/>
    <property type="match status" value="1"/>
</dbReference>
<comment type="caution">
    <text evidence="2">The sequence shown here is derived from an EMBL/GenBank/DDBJ whole genome shotgun (WGS) entry which is preliminary data.</text>
</comment>
<keyword evidence="1" id="KW-0732">Signal</keyword>
<organism evidence="2 3">
    <name type="scientific">Pelobium manganitolerans</name>
    <dbReference type="NCBI Taxonomy" id="1842495"/>
    <lineage>
        <taxon>Bacteria</taxon>
        <taxon>Pseudomonadati</taxon>
        <taxon>Bacteroidota</taxon>
        <taxon>Sphingobacteriia</taxon>
        <taxon>Sphingobacteriales</taxon>
        <taxon>Sphingobacteriaceae</taxon>
        <taxon>Pelobium</taxon>
    </lineage>
</organism>
<proteinExistence type="predicted"/>
<keyword evidence="3" id="KW-1185">Reference proteome</keyword>
<sequence length="334" mass="38165">MNPFKNFGTFLPVLFLITFTFSAFAQNDDRIEPIEVQEIQVKKNPFPVRRPIFFIYKQQLSQSLAHIKVNYWKTKANFGINLNQAAFSDNWSGGGVNSIALGSLLNYKAEYNKNGRNFTTEVLLQYGKLKNKGQLERKTNDRIFWDNKAALPLSKNWNFFGSISFESQFDAGYSYGKDKEGNETRKIISKFMSPGYLTESIGFEYKPEKYFSVRLGTGTARQTFLLDTTLYRNNPKNFGVEVGKRFKNELAFQGVANFDKDIAPNLNLKARYLLFAAYETINNIDQRLDATLTAKVNRVVNVTLGATALYDDNYSGKIQYSQNLALGLVFKMPR</sequence>
<evidence type="ECO:0008006" key="4">
    <source>
        <dbReference type="Google" id="ProtNLM"/>
    </source>
</evidence>
<evidence type="ECO:0000313" key="3">
    <source>
        <dbReference type="Proteomes" id="UP000283433"/>
    </source>
</evidence>
<protein>
    <recommendedName>
        <fullName evidence="4">DUF3078 domain-containing protein</fullName>
    </recommendedName>
</protein>
<dbReference type="RefSeq" id="WP_120180314.1">
    <property type="nucleotide sequence ID" value="NZ_MBTA01000001.1"/>
</dbReference>
<dbReference type="AlphaFoldDB" id="A0A419SC64"/>
<name>A0A419SC64_9SPHI</name>
<feature type="chain" id="PRO_5019364989" description="DUF3078 domain-containing protein" evidence="1">
    <location>
        <begin position="26"/>
        <end position="334"/>
    </location>
</feature>
<dbReference type="EMBL" id="MBTA01000001">
    <property type="protein sequence ID" value="RKD20398.1"/>
    <property type="molecule type" value="Genomic_DNA"/>
</dbReference>
<gene>
    <name evidence="2" type="ORF">BCY91_01920</name>
</gene>
<reference evidence="2 3" key="1">
    <citation type="submission" date="2016-07" db="EMBL/GenBank/DDBJ databases">
        <title>Genome of Pelobium manganitolerans.</title>
        <authorList>
            <person name="Wu S."/>
            <person name="Wang G."/>
        </authorList>
    </citation>
    <scope>NUCLEOTIDE SEQUENCE [LARGE SCALE GENOMIC DNA]</scope>
    <source>
        <strain evidence="2 3">YS-25</strain>
    </source>
</reference>
<dbReference type="OrthoDB" id="1495718at2"/>
<accession>A0A419SC64</accession>
<dbReference type="Proteomes" id="UP000283433">
    <property type="component" value="Unassembled WGS sequence"/>
</dbReference>
<dbReference type="InterPro" id="IPR021428">
    <property type="entry name" value="DUF3078"/>
</dbReference>
<evidence type="ECO:0000256" key="1">
    <source>
        <dbReference type="SAM" id="SignalP"/>
    </source>
</evidence>
<evidence type="ECO:0000313" key="2">
    <source>
        <dbReference type="EMBL" id="RKD20398.1"/>
    </source>
</evidence>